<dbReference type="PROSITE" id="PS01148">
    <property type="entry name" value="UPF0033"/>
    <property type="match status" value="1"/>
</dbReference>
<gene>
    <name evidence="3" type="ordered locus">LFE_0209</name>
</gene>
<keyword evidence="4" id="KW-1185">Reference proteome</keyword>
<evidence type="ECO:0000259" key="2">
    <source>
        <dbReference type="PROSITE" id="PS01148"/>
    </source>
</evidence>
<sequence length="81" mass="8920">MSEETVKPDEVIDARGLYCPGPLMELIRVISVKPVGTVLKVLSSDEGSAKDIPAWISKVGQQYIGTEKSDGYWELLVKKVK</sequence>
<proteinExistence type="inferred from homology"/>
<organism evidence="3 4">
    <name type="scientific">Leptospirillum ferrooxidans (strain C2-3)</name>
    <dbReference type="NCBI Taxonomy" id="1162668"/>
    <lineage>
        <taxon>Bacteria</taxon>
        <taxon>Pseudomonadati</taxon>
        <taxon>Nitrospirota</taxon>
        <taxon>Nitrospiria</taxon>
        <taxon>Nitrospirales</taxon>
        <taxon>Nitrospiraceae</taxon>
        <taxon>Leptospirillum</taxon>
    </lineage>
</organism>
<evidence type="ECO:0000256" key="1">
    <source>
        <dbReference type="ARBA" id="ARBA00008984"/>
    </source>
</evidence>
<reference evidence="3 4" key="1">
    <citation type="journal article" date="2012" name="J. Bacteriol.">
        <title>Complete Genome Sequence of Leptospirillum ferrooxidans Strain C2-3, Isolated from a Fresh Volcanic Ash Deposit on the Island of Miyake, Japan.</title>
        <authorList>
            <person name="Fujimura R."/>
            <person name="Sato Y."/>
            <person name="Nishizawa T."/>
            <person name="Oshima K."/>
            <person name="Kim S.-W."/>
            <person name="Hattori M."/>
            <person name="Kamijo T."/>
            <person name="Ohta H."/>
        </authorList>
    </citation>
    <scope>NUCLEOTIDE SEQUENCE [LARGE SCALE GENOMIC DNA]</scope>
    <source>
        <strain evidence="3 4">C2-3</strain>
    </source>
</reference>
<evidence type="ECO:0000313" key="4">
    <source>
        <dbReference type="Proteomes" id="UP000007382"/>
    </source>
</evidence>
<name>I0IKY6_LEPFC</name>
<dbReference type="STRING" id="1162668.LFE_0209"/>
<dbReference type="KEGG" id="lfc:LFE_0209"/>
<feature type="domain" description="UPF0033" evidence="2">
    <location>
        <begin position="12"/>
        <end position="36"/>
    </location>
</feature>
<reference evidence="4" key="2">
    <citation type="submission" date="2012-03" db="EMBL/GenBank/DDBJ databases">
        <title>The complete genome sequence of the pioneer microbe on fresh volcanic deposit, Leptospirillum ferrooxidans strain C2-3.</title>
        <authorList>
            <person name="Fujimura R."/>
            <person name="Sato Y."/>
            <person name="Nishizawa T."/>
            <person name="Nanba K."/>
            <person name="Oshima K."/>
            <person name="Hattori M."/>
            <person name="Kamijo T."/>
            <person name="Ohta H."/>
        </authorList>
    </citation>
    <scope>NUCLEOTIDE SEQUENCE [LARGE SCALE GENOMIC DNA]</scope>
    <source>
        <strain evidence="4">C2-3</strain>
    </source>
</reference>
<dbReference type="eggNOG" id="COG0425">
    <property type="taxonomic scope" value="Bacteria"/>
</dbReference>
<dbReference type="AlphaFoldDB" id="I0IKY6"/>
<dbReference type="Gene3D" id="3.30.110.40">
    <property type="entry name" value="TusA-like domain"/>
    <property type="match status" value="1"/>
</dbReference>
<protein>
    <recommendedName>
        <fullName evidence="2">UPF0033 domain-containing protein</fullName>
    </recommendedName>
</protein>
<dbReference type="OrthoDB" id="9796234at2"/>
<dbReference type="PANTHER" id="PTHR33279">
    <property type="entry name" value="SULFUR CARRIER PROTEIN YEDF-RELATED"/>
    <property type="match status" value="1"/>
</dbReference>
<dbReference type="RefSeq" id="WP_014448429.1">
    <property type="nucleotide sequence ID" value="NC_017094.1"/>
</dbReference>
<dbReference type="Proteomes" id="UP000007382">
    <property type="component" value="Chromosome"/>
</dbReference>
<dbReference type="EMBL" id="AP012342">
    <property type="protein sequence ID" value="BAM05935.1"/>
    <property type="molecule type" value="Genomic_DNA"/>
</dbReference>
<dbReference type="CDD" id="cd00291">
    <property type="entry name" value="SirA_YedF_YeeD"/>
    <property type="match status" value="1"/>
</dbReference>
<accession>I0IKY6</accession>
<dbReference type="SUPFAM" id="SSF64307">
    <property type="entry name" value="SirA-like"/>
    <property type="match status" value="1"/>
</dbReference>
<evidence type="ECO:0000313" key="3">
    <source>
        <dbReference type="EMBL" id="BAM05935.1"/>
    </source>
</evidence>
<dbReference type="PANTHER" id="PTHR33279:SF2">
    <property type="entry name" value="SULFUR CARRIER PROTEIN TUSA"/>
    <property type="match status" value="1"/>
</dbReference>
<dbReference type="InterPro" id="IPR001455">
    <property type="entry name" value="TusA-like"/>
</dbReference>
<dbReference type="InterPro" id="IPR036868">
    <property type="entry name" value="TusA-like_sf"/>
</dbReference>
<dbReference type="Pfam" id="PF01206">
    <property type="entry name" value="TusA"/>
    <property type="match status" value="1"/>
</dbReference>
<comment type="similarity">
    <text evidence="1">Belongs to the sulfur carrier protein TusA family.</text>
</comment>
<dbReference type="HOGENOM" id="CLU_165255_1_2_0"/>
<dbReference type="PATRIC" id="fig|1162668.3.peg.246"/>